<dbReference type="InterPro" id="IPR000792">
    <property type="entry name" value="Tscrpt_reg_LuxR_C"/>
</dbReference>
<keyword evidence="3" id="KW-1185">Reference proteome</keyword>
<name>A0ABP4NRS2_9ACTN</name>
<reference evidence="3" key="1">
    <citation type="journal article" date="2019" name="Int. J. Syst. Evol. Microbiol.">
        <title>The Global Catalogue of Microorganisms (GCM) 10K type strain sequencing project: providing services to taxonomists for standard genome sequencing and annotation.</title>
        <authorList>
            <consortium name="The Broad Institute Genomics Platform"/>
            <consortium name="The Broad Institute Genome Sequencing Center for Infectious Disease"/>
            <person name="Wu L."/>
            <person name="Ma J."/>
        </authorList>
    </citation>
    <scope>NUCLEOTIDE SEQUENCE [LARGE SCALE GENOMIC DNA]</scope>
    <source>
        <strain evidence="3">JCM 14304</strain>
    </source>
</reference>
<evidence type="ECO:0000259" key="1">
    <source>
        <dbReference type="SMART" id="SM00421"/>
    </source>
</evidence>
<evidence type="ECO:0000313" key="2">
    <source>
        <dbReference type="EMBL" id="GAA1565670.1"/>
    </source>
</evidence>
<gene>
    <name evidence="2" type="ORF">GCM10009742_03680</name>
</gene>
<organism evidence="2 3">
    <name type="scientific">Kribbella karoonensis</name>
    <dbReference type="NCBI Taxonomy" id="324851"/>
    <lineage>
        <taxon>Bacteria</taxon>
        <taxon>Bacillati</taxon>
        <taxon>Actinomycetota</taxon>
        <taxon>Actinomycetes</taxon>
        <taxon>Propionibacteriales</taxon>
        <taxon>Kribbellaceae</taxon>
        <taxon>Kribbella</taxon>
    </lineage>
</organism>
<evidence type="ECO:0000313" key="3">
    <source>
        <dbReference type="Proteomes" id="UP001500190"/>
    </source>
</evidence>
<sequence>MNGIELTALGLNRSEEAHYRSLVVDGGAAAEVLGSRVGSTAAEAREVLDALARLGLAETVPSDDSEPRWFAAPPDVALRGLLNSRRHELSVAETSVARLAAIFRSDLGQAVIGDLVEVVLGSAAVRSRFLQIQRAARHEVCAFVDARPVALSGQENEAEGEALGRGVRFRVVIERSAFEAPGTVNDAVEAIESHAQVRTVDRVPTKLVVADGTVALVPLAVRGYQTAALVIRAAGLVQSLIALFESIWSSAVPIGLGPGGPIEEAAAGPDDADLAVLALMLTGLTDDAVGKQLGMSGRTVQRRLRVLMDLTGSTSRMQLGWEASERGWVTRRFTANVTRE</sequence>
<accession>A0ABP4NRS2</accession>
<comment type="caution">
    <text evidence="2">The sequence shown here is derived from an EMBL/GenBank/DDBJ whole genome shotgun (WGS) entry which is preliminary data.</text>
</comment>
<feature type="domain" description="HTH luxR-type" evidence="1">
    <location>
        <begin position="266"/>
        <end position="323"/>
    </location>
</feature>
<dbReference type="InterPro" id="IPR036388">
    <property type="entry name" value="WH-like_DNA-bd_sf"/>
</dbReference>
<dbReference type="InterPro" id="IPR051797">
    <property type="entry name" value="TrmB-like"/>
</dbReference>
<dbReference type="Gene3D" id="1.10.10.10">
    <property type="entry name" value="Winged helix-like DNA-binding domain superfamily/Winged helix DNA-binding domain"/>
    <property type="match status" value="2"/>
</dbReference>
<dbReference type="SUPFAM" id="SSF46894">
    <property type="entry name" value="C-terminal effector domain of the bipartite response regulators"/>
    <property type="match status" value="1"/>
</dbReference>
<dbReference type="InterPro" id="IPR016032">
    <property type="entry name" value="Sig_transdc_resp-reg_C-effctor"/>
</dbReference>
<dbReference type="EMBL" id="BAAAND010000001">
    <property type="protein sequence ID" value="GAA1565670.1"/>
    <property type="molecule type" value="Genomic_DNA"/>
</dbReference>
<dbReference type="PANTHER" id="PTHR34293">
    <property type="entry name" value="HTH-TYPE TRANSCRIPTIONAL REGULATOR TRMBL2"/>
    <property type="match status" value="1"/>
</dbReference>
<dbReference type="PANTHER" id="PTHR34293:SF1">
    <property type="entry name" value="HTH-TYPE TRANSCRIPTIONAL REGULATOR TRMBL2"/>
    <property type="match status" value="1"/>
</dbReference>
<dbReference type="RefSeq" id="WP_344187557.1">
    <property type="nucleotide sequence ID" value="NZ_BAAAND010000001.1"/>
</dbReference>
<protein>
    <submittedName>
        <fullName evidence="2">LuxR family transcriptional regulator</fullName>
    </submittedName>
</protein>
<dbReference type="Proteomes" id="UP001500190">
    <property type="component" value="Unassembled WGS sequence"/>
</dbReference>
<dbReference type="SMART" id="SM00421">
    <property type="entry name" value="HTH_LUXR"/>
    <property type="match status" value="1"/>
</dbReference>
<proteinExistence type="predicted"/>